<feature type="domain" description="GHMP kinase C-terminal" evidence="13">
    <location>
        <begin position="226"/>
        <end position="288"/>
    </location>
</feature>
<dbReference type="SUPFAM" id="SSF55060">
    <property type="entry name" value="GHMP Kinase, C-terminal domain"/>
    <property type="match status" value="1"/>
</dbReference>
<dbReference type="PANTHER" id="PTHR43290:SF2">
    <property type="entry name" value="MEVALONATE KINASE"/>
    <property type="match status" value="1"/>
</dbReference>
<evidence type="ECO:0000256" key="9">
    <source>
        <dbReference type="ARBA" id="ARBA00023229"/>
    </source>
</evidence>
<keyword evidence="3 11" id="KW-0808">Transferase</keyword>
<dbReference type="GO" id="GO:0005524">
    <property type="term" value="F:ATP binding"/>
    <property type="evidence" value="ECO:0007669"/>
    <property type="project" value="UniProtKB-UniRule"/>
</dbReference>
<dbReference type="InterPro" id="IPR022937">
    <property type="entry name" value="Mevalonate_kinase_arc"/>
</dbReference>
<dbReference type="Pfam" id="PF08544">
    <property type="entry name" value="GHMP_kinases_C"/>
    <property type="match status" value="1"/>
</dbReference>
<dbReference type="InterPro" id="IPR013750">
    <property type="entry name" value="GHMP_kinase_C_dom"/>
</dbReference>
<reference evidence="14 15" key="1">
    <citation type="journal article" date="2015" name="Appl. Environ. Microbiol.">
        <title>Nanoarchaeota, Their Sulfolobales Host, and Nanoarchaeota Virus Distribution across Yellowstone National Park Hot Springs.</title>
        <authorList>
            <person name="Munson-McGee J.H."/>
            <person name="Field E.K."/>
            <person name="Bateson M."/>
            <person name="Rooney C."/>
            <person name="Stepanauskas R."/>
            <person name="Young M.J."/>
        </authorList>
    </citation>
    <scope>NUCLEOTIDE SEQUENCE [LARGE SCALE GENOMIC DNA]</scope>
    <source>
        <strain evidence="14">SCGC AC-742_N10</strain>
    </source>
</reference>
<dbReference type="Gene3D" id="3.30.230.10">
    <property type="match status" value="1"/>
</dbReference>
<keyword evidence="6 11" id="KW-0067">ATP-binding</keyword>
<evidence type="ECO:0000256" key="7">
    <source>
        <dbReference type="ARBA" id="ARBA00022842"/>
    </source>
</evidence>
<evidence type="ECO:0000256" key="1">
    <source>
        <dbReference type="ARBA" id="ARBA00022490"/>
    </source>
</evidence>
<evidence type="ECO:0000259" key="13">
    <source>
        <dbReference type="Pfam" id="PF08544"/>
    </source>
</evidence>
<dbReference type="Gene3D" id="3.30.70.890">
    <property type="entry name" value="GHMP kinase, C-terminal domain"/>
    <property type="match status" value="1"/>
</dbReference>
<comment type="caution">
    <text evidence="11">Lacks conserved residue(s) required for the propagation of feature annotation.</text>
</comment>
<dbReference type="AlphaFoldDB" id="A0A2T9X1X3"/>
<evidence type="ECO:0000256" key="3">
    <source>
        <dbReference type="ARBA" id="ARBA00022679"/>
    </source>
</evidence>
<feature type="active site" description="Proton acceptor" evidence="11">
    <location>
        <position position="153"/>
    </location>
</feature>
<evidence type="ECO:0000313" key="15">
    <source>
        <dbReference type="Proteomes" id="UP000245638"/>
    </source>
</evidence>
<comment type="caution">
    <text evidence="14">The sequence shown here is derived from an EMBL/GenBank/DDBJ whole genome shotgun (WGS) entry which is preliminary data.</text>
</comment>
<keyword evidence="4 11" id="KW-0547">Nucleotide-binding</keyword>
<keyword evidence="8 11" id="KW-0443">Lipid metabolism</keyword>
<dbReference type="Proteomes" id="UP000245638">
    <property type="component" value="Unassembled WGS sequence"/>
</dbReference>
<evidence type="ECO:0000256" key="6">
    <source>
        <dbReference type="ARBA" id="ARBA00022840"/>
    </source>
</evidence>
<comment type="subcellular location">
    <subcellularLocation>
        <location evidence="11">Cytoplasm</location>
    </subcellularLocation>
</comment>
<comment type="pathway">
    <text evidence="10 11">Isoprenoid biosynthesis; isopentenyl diphosphate biosynthesis via mevalonate pathway; isopentenyl diphosphate from (R)-mevalonate: step 1/3.</text>
</comment>
<dbReference type="InterPro" id="IPR014721">
    <property type="entry name" value="Ribsml_uS5_D2-typ_fold_subgr"/>
</dbReference>
<dbReference type="NCBIfam" id="TIGR00549">
    <property type="entry name" value="mevalon_kin"/>
    <property type="match status" value="1"/>
</dbReference>
<keyword evidence="1 11" id="KW-0963">Cytoplasm</keyword>
<comment type="function">
    <text evidence="11">Catalyzes the phosphorylation of (R)-mevalonate (MVA) to (R)-mevalonate 5-phosphate (MVAP). Functions in the mevalonate (MVA) pathway leading to isopentenyl diphosphate (IPP), a key precursor for the biosynthesis of isoprenoid compounds such as archaeal membrane lipids.</text>
</comment>
<proteinExistence type="inferred from homology"/>
<dbReference type="PANTHER" id="PTHR43290">
    <property type="entry name" value="MEVALONATE KINASE"/>
    <property type="match status" value="1"/>
</dbReference>
<evidence type="ECO:0000256" key="2">
    <source>
        <dbReference type="ARBA" id="ARBA00022516"/>
    </source>
</evidence>
<evidence type="ECO:0000256" key="8">
    <source>
        <dbReference type="ARBA" id="ARBA00023098"/>
    </source>
</evidence>
<dbReference type="EMBL" id="QEFD01000234">
    <property type="protein sequence ID" value="PVU74090.1"/>
    <property type="molecule type" value="Genomic_DNA"/>
</dbReference>
<comment type="catalytic activity">
    <reaction evidence="11">
        <text>(R)-mevalonate + ATP = (R)-5-phosphomevalonate + ADP + H(+)</text>
        <dbReference type="Rhea" id="RHEA:17065"/>
        <dbReference type="ChEBI" id="CHEBI:15378"/>
        <dbReference type="ChEBI" id="CHEBI:30616"/>
        <dbReference type="ChEBI" id="CHEBI:36464"/>
        <dbReference type="ChEBI" id="CHEBI:58146"/>
        <dbReference type="ChEBI" id="CHEBI:456216"/>
        <dbReference type="EC" id="2.7.1.36"/>
    </reaction>
</comment>
<keyword evidence="5 11" id="KW-0418">Kinase</keyword>
<evidence type="ECO:0000313" key="14">
    <source>
        <dbReference type="EMBL" id="PVU74090.1"/>
    </source>
</evidence>
<evidence type="ECO:0000259" key="12">
    <source>
        <dbReference type="Pfam" id="PF00288"/>
    </source>
</evidence>
<name>A0A2T9X1X3_9CREN</name>
<feature type="domain" description="GHMP kinase N-terminal" evidence="12">
    <location>
        <begin position="75"/>
        <end position="161"/>
    </location>
</feature>
<dbReference type="InterPro" id="IPR006205">
    <property type="entry name" value="Mev_gal_kin"/>
</dbReference>
<dbReference type="UniPathway" id="UPA00057">
    <property type="reaction ID" value="UER00098"/>
</dbReference>
<keyword evidence="9 11" id="KW-0414">Isoprene biosynthesis</keyword>
<evidence type="ECO:0000256" key="10">
    <source>
        <dbReference type="ARBA" id="ARBA00029438"/>
    </source>
</evidence>
<dbReference type="InterPro" id="IPR036554">
    <property type="entry name" value="GHMP_kinase_C_sf"/>
</dbReference>
<comment type="cofactor">
    <cofactor evidence="11">
        <name>Mg(2+)</name>
        <dbReference type="ChEBI" id="CHEBI:18420"/>
    </cofactor>
</comment>
<keyword evidence="7 11" id="KW-0460">Magnesium</keyword>
<dbReference type="EC" id="2.7.1.36" evidence="11"/>
<evidence type="ECO:0000256" key="4">
    <source>
        <dbReference type="ARBA" id="ARBA00022741"/>
    </source>
</evidence>
<organism evidence="14 15">
    <name type="scientific">Acidianus hospitalis</name>
    <dbReference type="NCBI Taxonomy" id="563177"/>
    <lineage>
        <taxon>Archaea</taxon>
        <taxon>Thermoproteota</taxon>
        <taxon>Thermoprotei</taxon>
        <taxon>Sulfolobales</taxon>
        <taxon>Sulfolobaceae</taxon>
        <taxon>Acidianus</taxon>
    </lineage>
</organism>
<dbReference type="PRINTS" id="PR00959">
    <property type="entry name" value="MEVGALKINASE"/>
</dbReference>
<dbReference type="InterPro" id="IPR006204">
    <property type="entry name" value="GHMP_kinase_N_dom"/>
</dbReference>
<dbReference type="Pfam" id="PF00288">
    <property type="entry name" value="GHMP_kinases_N"/>
    <property type="match status" value="1"/>
</dbReference>
<sequence>MIEVEVPLKLTLFGEHAVVYGEPAIAMAINEKMKIKIVPYHKMILKSNSLSIKGIRVDLEEMKLESEETSKVLSYALSTINFFEKEYGTRKNALIEIESPVDPSVGLGTSAAVIVGIVGGYSRYLGYELTREEIAKISHKIELTVQGLGSRMDTYTTSLGGLIYFPKGGGYEKIRGEIRITAGYIRRIATTAEILKRVKSLKEKNPDLFNDLISSIGKTVNKAKIAIEKGDEEEIGELMYVNHGLLMSLGVTLPPIDNLVSTAKILGLKGCKISGGGGGGSTICLEDERARILLSTIGAKIIDSGISQEGVMIKEINQ</sequence>
<dbReference type="GO" id="GO:0005829">
    <property type="term" value="C:cytosol"/>
    <property type="evidence" value="ECO:0007669"/>
    <property type="project" value="TreeGrafter"/>
</dbReference>
<evidence type="ECO:0000256" key="5">
    <source>
        <dbReference type="ARBA" id="ARBA00022777"/>
    </source>
</evidence>
<dbReference type="SUPFAM" id="SSF54211">
    <property type="entry name" value="Ribosomal protein S5 domain 2-like"/>
    <property type="match status" value="1"/>
</dbReference>
<keyword evidence="2 11" id="KW-0444">Lipid biosynthesis</keyword>
<evidence type="ECO:0000256" key="11">
    <source>
        <dbReference type="HAMAP-Rule" id="MF_00217"/>
    </source>
</evidence>
<dbReference type="GO" id="GO:0004496">
    <property type="term" value="F:mevalonate kinase activity"/>
    <property type="evidence" value="ECO:0007669"/>
    <property type="project" value="UniProtKB-UniRule"/>
</dbReference>
<dbReference type="GO" id="GO:0000287">
    <property type="term" value="F:magnesium ion binding"/>
    <property type="evidence" value="ECO:0007669"/>
    <property type="project" value="UniProtKB-UniRule"/>
</dbReference>
<gene>
    <name evidence="11 14" type="primary">mvk</name>
    <name evidence="14" type="ORF">DDW13_09000</name>
</gene>
<comment type="similarity">
    <text evidence="11">Belongs to the GHMP kinase family. Mevalonate kinase subfamily.</text>
</comment>
<dbReference type="InterPro" id="IPR020568">
    <property type="entry name" value="Ribosomal_Su5_D2-typ_SF"/>
</dbReference>
<dbReference type="GO" id="GO:0019287">
    <property type="term" value="P:isopentenyl diphosphate biosynthetic process, mevalonate pathway"/>
    <property type="evidence" value="ECO:0007669"/>
    <property type="project" value="UniProtKB-UniRule"/>
</dbReference>
<dbReference type="HAMAP" id="MF_00217">
    <property type="entry name" value="Mevalonate_kinase"/>
    <property type="match status" value="1"/>
</dbReference>
<accession>A0A2T9X1X3</accession>
<protein>
    <recommendedName>
        <fullName evidence="11">Mevalonate kinase</fullName>
        <shortName evidence="11">MK</shortName>
        <shortName evidence="11">MVK</shortName>
        <ecNumber evidence="11">2.7.1.36</ecNumber>
    </recommendedName>
</protein>
<comment type="subunit">
    <text evidence="11">Homodimer.</text>
</comment>